<dbReference type="AlphaFoldDB" id="A0A1G7AMZ3"/>
<evidence type="ECO:0000256" key="1">
    <source>
        <dbReference type="SAM" id="SignalP"/>
    </source>
</evidence>
<evidence type="ECO:0000313" key="3">
    <source>
        <dbReference type="Proteomes" id="UP000198922"/>
    </source>
</evidence>
<dbReference type="EMBL" id="FNAT01000001">
    <property type="protein sequence ID" value="SDE16181.1"/>
    <property type="molecule type" value="Genomic_DNA"/>
</dbReference>
<feature type="signal peptide" evidence="1">
    <location>
        <begin position="1"/>
        <end position="23"/>
    </location>
</feature>
<dbReference type="STRING" id="521013.SAMN04488567_1038"/>
<dbReference type="Proteomes" id="UP000198922">
    <property type="component" value="Unassembled WGS sequence"/>
</dbReference>
<reference evidence="3" key="1">
    <citation type="submission" date="2016-10" db="EMBL/GenBank/DDBJ databases">
        <authorList>
            <person name="Varghese N."/>
            <person name="Submissions S."/>
        </authorList>
    </citation>
    <scope>NUCLEOTIDE SEQUENCE [LARGE SCALE GENOMIC DNA]</scope>
    <source>
        <strain evidence="3">DSM 21424</strain>
    </source>
</reference>
<dbReference type="RefSeq" id="WP_090109866.1">
    <property type="nucleotide sequence ID" value="NZ_FNAT01000001.1"/>
</dbReference>
<name>A0A1G7AMZ3_9RHOB</name>
<gene>
    <name evidence="2" type="ORF">SAMN04488567_1038</name>
</gene>
<feature type="chain" id="PRO_5011545883" evidence="1">
    <location>
        <begin position="24"/>
        <end position="120"/>
    </location>
</feature>
<proteinExistence type="predicted"/>
<protein>
    <submittedName>
        <fullName evidence="2">Uncharacterized protein</fullName>
    </submittedName>
</protein>
<dbReference type="OrthoDB" id="7868577at2"/>
<organism evidence="2 3">
    <name type="scientific">Limimaricola pyoseonensis</name>
    <dbReference type="NCBI Taxonomy" id="521013"/>
    <lineage>
        <taxon>Bacteria</taxon>
        <taxon>Pseudomonadati</taxon>
        <taxon>Pseudomonadota</taxon>
        <taxon>Alphaproteobacteria</taxon>
        <taxon>Rhodobacterales</taxon>
        <taxon>Paracoccaceae</taxon>
        <taxon>Limimaricola</taxon>
    </lineage>
</organism>
<keyword evidence="3" id="KW-1185">Reference proteome</keyword>
<accession>A0A1G7AMZ3</accession>
<evidence type="ECO:0000313" key="2">
    <source>
        <dbReference type="EMBL" id="SDE16181.1"/>
    </source>
</evidence>
<sequence length="120" mass="12448">MGLKRFTIKAAAVLLGAAVVVSAARDRFGDAPLPSADACLSAVGINRCSGDIVVLAGDDPAGRRIWLAPGRALPPEAEGPFHACEIPTLPARVPHRLIPGATVWGCELPPRLRDGAPALR</sequence>
<keyword evidence="1" id="KW-0732">Signal</keyword>